<feature type="transmembrane region" description="Helical" evidence="1">
    <location>
        <begin position="6"/>
        <end position="28"/>
    </location>
</feature>
<keyword evidence="1" id="KW-1133">Transmembrane helix</keyword>
<keyword evidence="3" id="KW-1185">Reference proteome</keyword>
<reference evidence="2 3" key="1">
    <citation type="submission" date="2018-07" db="EMBL/GenBank/DDBJ databases">
        <title>Motiliproteus coralliicola sp. nov., a bacterium isolated from Coral.</title>
        <authorList>
            <person name="Wang G."/>
        </authorList>
    </citation>
    <scope>NUCLEOTIDE SEQUENCE [LARGE SCALE GENOMIC DNA]</scope>
    <source>
        <strain evidence="2 3">C34</strain>
    </source>
</reference>
<sequence length="146" mass="16221">MGYGLAHTIHLICAILFIGVVAFEVLIIEGIRPQIAPQTMGQLELLIQKRGRRIMPFVVIALVLSGLTLGYHHRAVLMSPLSSSFGTLLSIKLLLVVAVLVQLVMTLRRSIKGTLDSGRFKLGHRELLIQMFVIVILAKAMFYVSW</sequence>
<gene>
    <name evidence="2" type="ORF">DV711_01825</name>
</gene>
<comment type="caution">
    <text evidence="2">The sequence shown here is derived from an EMBL/GenBank/DDBJ whole genome shotgun (WGS) entry which is preliminary data.</text>
</comment>
<feature type="transmembrane region" description="Helical" evidence="1">
    <location>
        <begin position="127"/>
        <end position="145"/>
    </location>
</feature>
<dbReference type="AlphaFoldDB" id="A0A369WT79"/>
<evidence type="ECO:0000313" key="3">
    <source>
        <dbReference type="Proteomes" id="UP000253769"/>
    </source>
</evidence>
<proteinExistence type="predicted"/>
<feature type="transmembrane region" description="Helical" evidence="1">
    <location>
        <begin position="54"/>
        <end position="73"/>
    </location>
</feature>
<evidence type="ECO:0008006" key="4">
    <source>
        <dbReference type="Google" id="ProtNLM"/>
    </source>
</evidence>
<dbReference type="InterPro" id="IPR007418">
    <property type="entry name" value="DUF474"/>
</dbReference>
<evidence type="ECO:0000313" key="2">
    <source>
        <dbReference type="EMBL" id="RDE24353.1"/>
    </source>
</evidence>
<dbReference type="EMBL" id="QQOH01000001">
    <property type="protein sequence ID" value="RDE24353.1"/>
    <property type="molecule type" value="Genomic_DNA"/>
</dbReference>
<evidence type="ECO:0000256" key="1">
    <source>
        <dbReference type="SAM" id="Phobius"/>
    </source>
</evidence>
<name>A0A369WT79_9GAMM</name>
<feature type="transmembrane region" description="Helical" evidence="1">
    <location>
        <begin position="85"/>
        <end position="107"/>
    </location>
</feature>
<keyword evidence="1" id="KW-0812">Transmembrane</keyword>
<accession>A0A369WT79</accession>
<organism evidence="2 3">
    <name type="scientific">Motiliproteus coralliicola</name>
    <dbReference type="NCBI Taxonomy" id="2283196"/>
    <lineage>
        <taxon>Bacteria</taxon>
        <taxon>Pseudomonadati</taxon>
        <taxon>Pseudomonadota</taxon>
        <taxon>Gammaproteobacteria</taxon>
        <taxon>Oceanospirillales</taxon>
        <taxon>Oceanospirillaceae</taxon>
        <taxon>Motiliproteus</taxon>
    </lineage>
</organism>
<dbReference type="OrthoDB" id="5955722at2"/>
<dbReference type="Proteomes" id="UP000253769">
    <property type="component" value="Unassembled WGS sequence"/>
</dbReference>
<dbReference type="PIRSF" id="PIRSF015875">
    <property type="entry name" value="UCP015875"/>
    <property type="match status" value="1"/>
</dbReference>
<dbReference type="RefSeq" id="WP_114693939.1">
    <property type="nucleotide sequence ID" value="NZ_QQOH01000001.1"/>
</dbReference>
<protein>
    <recommendedName>
        <fullName evidence="4">Copper resistance protein D domain-containing protein</fullName>
    </recommendedName>
</protein>
<keyword evidence="1" id="KW-0472">Membrane</keyword>